<evidence type="ECO:0000313" key="2">
    <source>
        <dbReference type="Proteomes" id="UP000319130"/>
    </source>
</evidence>
<reference evidence="1 2" key="1">
    <citation type="submission" date="2019-03" db="EMBL/GenBank/DDBJ databases">
        <title>Metabolic potential of uncultured bacteria and archaea associated with petroleum seepage in deep-sea sediments.</title>
        <authorList>
            <person name="Dong X."/>
            <person name="Hubert C."/>
        </authorList>
    </citation>
    <scope>NUCLEOTIDE SEQUENCE [LARGE SCALE GENOMIC DNA]</scope>
    <source>
        <strain evidence="1">E29_bin52</strain>
    </source>
</reference>
<sequence length="119" mass="12953">MKKLILVVIVLFLAGCTVTKGDLSFSLMQMQTAKYAASAMSTTGVGMEIEMTGQSNPFPKIRLGYFRHGTMLVPSIKDGYYMPFVIIDTGVNPFNKDGVTDTIIVGGKKNAEDIIKPID</sequence>
<evidence type="ECO:0000313" key="1">
    <source>
        <dbReference type="EMBL" id="TET63373.1"/>
    </source>
</evidence>
<organism evidence="1 2">
    <name type="scientific">Aerophobetes bacterium</name>
    <dbReference type="NCBI Taxonomy" id="2030807"/>
    <lineage>
        <taxon>Bacteria</taxon>
        <taxon>Candidatus Aerophobota</taxon>
    </lineage>
</organism>
<name>A0A523W8M3_UNCAE</name>
<protein>
    <submittedName>
        <fullName evidence="1">Uncharacterized protein</fullName>
    </submittedName>
</protein>
<dbReference type="Proteomes" id="UP000319130">
    <property type="component" value="Unassembled WGS sequence"/>
</dbReference>
<dbReference type="PROSITE" id="PS51257">
    <property type="entry name" value="PROKAR_LIPOPROTEIN"/>
    <property type="match status" value="1"/>
</dbReference>
<accession>A0A523W8M3</accession>
<dbReference type="AlphaFoldDB" id="A0A523W8M3"/>
<proteinExistence type="predicted"/>
<gene>
    <name evidence="1" type="ORF">E3J48_02600</name>
</gene>
<dbReference type="EMBL" id="SOIZ01000108">
    <property type="protein sequence ID" value="TET63373.1"/>
    <property type="molecule type" value="Genomic_DNA"/>
</dbReference>
<comment type="caution">
    <text evidence="1">The sequence shown here is derived from an EMBL/GenBank/DDBJ whole genome shotgun (WGS) entry which is preliminary data.</text>
</comment>